<name>A0A367GUH7_9SPHI</name>
<dbReference type="InterPro" id="IPR024072">
    <property type="entry name" value="DHFR-like_dom_sf"/>
</dbReference>
<dbReference type="SUPFAM" id="SSF53597">
    <property type="entry name" value="Dihydrofolate reductase-like"/>
    <property type="match status" value="1"/>
</dbReference>
<keyword evidence="3" id="KW-1185">Reference proteome</keyword>
<evidence type="ECO:0000259" key="1">
    <source>
        <dbReference type="Pfam" id="PF01872"/>
    </source>
</evidence>
<dbReference type="OrthoDB" id="195113at2"/>
<organism evidence="2 3">
    <name type="scientific">Mucilaginibacter hurinus</name>
    <dbReference type="NCBI Taxonomy" id="2201324"/>
    <lineage>
        <taxon>Bacteria</taxon>
        <taxon>Pseudomonadati</taxon>
        <taxon>Bacteroidota</taxon>
        <taxon>Sphingobacteriia</taxon>
        <taxon>Sphingobacteriales</taxon>
        <taxon>Sphingobacteriaceae</taxon>
        <taxon>Mucilaginibacter</taxon>
    </lineage>
</organism>
<dbReference type="PANTHER" id="PTHR38011:SF11">
    <property type="entry name" value="2,5-DIAMINO-6-RIBOSYLAMINO-4(3H)-PYRIMIDINONE 5'-PHOSPHATE REDUCTASE"/>
    <property type="match status" value="1"/>
</dbReference>
<gene>
    <name evidence="2" type="ORF">DJ568_02400</name>
</gene>
<dbReference type="AlphaFoldDB" id="A0A367GUH7"/>
<dbReference type="Gene3D" id="3.40.430.10">
    <property type="entry name" value="Dihydrofolate Reductase, subunit A"/>
    <property type="match status" value="1"/>
</dbReference>
<dbReference type="RefSeq" id="WP_114003622.1">
    <property type="nucleotide sequence ID" value="NZ_QGDC01000001.1"/>
</dbReference>
<dbReference type="Proteomes" id="UP000253209">
    <property type="component" value="Unassembled WGS sequence"/>
</dbReference>
<dbReference type="InterPro" id="IPR002734">
    <property type="entry name" value="RibDG_C"/>
</dbReference>
<accession>A0A367GUH7</accession>
<proteinExistence type="predicted"/>
<dbReference type="GO" id="GO:0008703">
    <property type="term" value="F:5-amino-6-(5-phosphoribosylamino)uracil reductase activity"/>
    <property type="evidence" value="ECO:0007669"/>
    <property type="project" value="InterPro"/>
</dbReference>
<sequence length="169" mass="19055">MRKVIVNLAVSLDGFIEGPNGEYDWCLTDQDYGMPQFMNSVDAVFIGRKSYQLLLAHPEYYPDKKVYLFTDTLTEVKGDGEVITSDVFAESIERIRNEHGGNIWFYGGASLLSAFMQQGYIDELLLSVHPILLGKGKPLFEGLKERVGLTLLETIPYQSGLVQLRYAVH</sequence>
<protein>
    <submittedName>
        <fullName evidence="2">Dihydrofolate reductase</fullName>
    </submittedName>
</protein>
<reference evidence="2 3" key="1">
    <citation type="submission" date="2018-05" db="EMBL/GenBank/DDBJ databases">
        <title>Mucilaginibacter hurinus sp. nov., isolated from briquette warehouse soil.</title>
        <authorList>
            <person name="Choi L."/>
        </authorList>
    </citation>
    <scope>NUCLEOTIDE SEQUENCE [LARGE SCALE GENOMIC DNA]</scope>
    <source>
        <strain evidence="2 3">ZR32</strain>
    </source>
</reference>
<evidence type="ECO:0000313" key="2">
    <source>
        <dbReference type="EMBL" id="RCH56725.1"/>
    </source>
</evidence>
<comment type="caution">
    <text evidence="2">The sequence shown here is derived from an EMBL/GenBank/DDBJ whole genome shotgun (WGS) entry which is preliminary data.</text>
</comment>
<feature type="domain" description="Bacterial bifunctional deaminase-reductase C-terminal" evidence="1">
    <location>
        <begin position="2"/>
        <end position="161"/>
    </location>
</feature>
<dbReference type="PANTHER" id="PTHR38011">
    <property type="entry name" value="DIHYDROFOLATE REDUCTASE FAMILY PROTEIN (AFU_ORTHOLOGUE AFUA_8G06820)"/>
    <property type="match status" value="1"/>
</dbReference>
<evidence type="ECO:0000313" key="3">
    <source>
        <dbReference type="Proteomes" id="UP000253209"/>
    </source>
</evidence>
<dbReference type="EMBL" id="QGDC01000001">
    <property type="protein sequence ID" value="RCH56725.1"/>
    <property type="molecule type" value="Genomic_DNA"/>
</dbReference>
<dbReference type="InterPro" id="IPR050765">
    <property type="entry name" value="Riboflavin_Biosynth_HTPR"/>
</dbReference>
<dbReference type="Pfam" id="PF01872">
    <property type="entry name" value="RibD_C"/>
    <property type="match status" value="1"/>
</dbReference>
<dbReference type="GO" id="GO:0009231">
    <property type="term" value="P:riboflavin biosynthetic process"/>
    <property type="evidence" value="ECO:0007669"/>
    <property type="project" value="InterPro"/>
</dbReference>